<keyword evidence="2" id="KW-1185">Reference proteome</keyword>
<protein>
    <submittedName>
        <fullName evidence="1">Uncharacterized protein</fullName>
    </submittedName>
</protein>
<gene>
    <name evidence="1" type="ORF">QFC21_004510</name>
</gene>
<name>A0ACC2VGH8_9TREE</name>
<comment type="caution">
    <text evidence="1">The sequence shown here is derived from an EMBL/GenBank/DDBJ whole genome shotgun (WGS) entry which is preliminary data.</text>
</comment>
<organism evidence="1 2">
    <name type="scientific">Naganishia friedmannii</name>
    <dbReference type="NCBI Taxonomy" id="89922"/>
    <lineage>
        <taxon>Eukaryota</taxon>
        <taxon>Fungi</taxon>
        <taxon>Dikarya</taxon>
        <taxon>Basidiomycota</taxon>
        <taxon>Agaricomycotina</taxon>
        <taxon>Tremellomycetes</taxon>
        <taxon>Filobasidiales</taxon>
        <taxon>Filobasidiaceae</taxon>
        <taxon>Naganishia</taxon>
    </lineage>
</organism>
<reference evidence="1" key="1">
    <citation type="submission" date="2023-04" db="EMBL/GenBank/DDBJ databases">
        <title>Draft Genome sequencing of Naganishia species isolated from polar environments using Oxford Nanopore Technology.</title>
        <authorList>
            <person name="Leo P."/>
            <person name="Venkateswaran K."/>
        </authorList>
    </citation>
    <scope>NUCLEOTIDE SEQUENCE</scope>
    <source>
        <strain evidence="1">MNA-CCFEE 5423</strain>
    </source>
</reference>
<accession>A0ACC2VGH8</accession>
<sequence>MPKASSLAGVKKARHTPLHVDLNEDAQLSKFGRISSKAVKKQQQREKKAGGADGRDGFEGGLPAGKSAVPGVNGDDGAGRVETARMSRKILDLARKQQDEVEAEETRDEDEDESAMRITGAVPRREDPKMRDMSDEDEDDNDFPEDEEVEEEEYAELEIDPEDYETLAALGRNSGLLPSQLQQDLTSLSTTGQQRTTSADLLDSLNDTADDEKLVQGDDGEGGRTLADIIFEKMGEQAAAQAGGVPGVGAVPAQPTHADGGRLDPRVGLNPKVVEVYTKVGILLSRYKSGPLPRALKILPSLPHWAQLLALTDPAQWTPHAAYACTRIFVSNLKPAEVQVFLQGILLDQVRDNIADQEKAKSGKGGRLDVQLYEALKKGLYKPAAWFKGILFPLCESGCSLKEATVVASVLSKVSVPVLHSAAALMRLAGMDYSGPNSLFIRVLLDKKYALPYKVVDALVFHYIRLANSSRSKDGDDKLPVLWHQSLLVFVQRQVLLHTRTWCCTNRRHNALRYGADLTPEQKDALLDVIRSRPHPTISAEIRREILHSVVRGEPRPEEGATGDVDMI</sequence>
<dbReference type="Proteomes" id="UP001227268">
    <property type="component" value="Unassembled WGS sequence"/>
</dbReference>
<evidence type="ECO:0000313" key="1">
    <source>
        <dbReference type="EMBL" id="KAJ9098181.1"/>
    </source>
</evidence>
<evidence type="ECO:0000313" key="2">
    <source>
        <dbReference type="Proteomes" id="UP001227268"/>
    </source>
</evidence>
<dbReference type="EMBL" id="JASBWT010000015">
    <property type="protein sequence ID" value="KAJ9098181.1"/>
    <property type="molecule type" value="Genomic_DNA"/>
</dbReference>
<proteinExistence type="predicted"/>